<dbReference type="Pfam" id="PF03965">
    <property type="entry name" value="Penicillinase_R"/>
    <property type="match status" value="1"/>
</dbReference>
<dbReference type="RefSeq" id="WP_153382061.1">
    <property type="nucleotide sequence ID" value="NZ_VDFM01000002.1"/>
</dbReference>
<dbReference type="SUPFAM" id="SSF46785">
    <property type="entry name" value="Winged helix' DNA-binding domain"/>
    <property type="match status" value="1"/>
</dbReference>
<name>A0A5P0ZFN6_9LACO</name>
<reference evidence="5 6" key="1">
    <citation type="journal article" date="2019" name="Syst. Appl. Microbiol.">
        <title>Polyphasic characterization of two novel Lactobacillus spp. isolated from blown salami packages: Description of Lactobacillus halodurans sp. nov. and Lactobacillus salsicarnum sp. nov.</title>
        <authorList>
            <person name="Schuster J.A."/>
            <person name="Klingl A."/>
            <person name="Vogel R.F."/>
            <person name="Ehrmann M.A."/>
        </authorList>
    </citation>
    <scope>NUCLEOTIDE SEQUENCE [LARGE SCALE GENOMIC DNA]</scope>
    <source>
        <strain evidence="5 6">TMW 1.2118</strain>
    </source>
</reference>
<keyword evidence="2" id="KW-0805">Transcription regulation</keyword>
<evidence type="ECO:0000313" key="5">
    <source>
        <dbReference type="EMBL" id="MQS51860.1"/>
    </source>
</evidence>
<accession>A0A5P0ZFN6</accession>
<comment type="similarity">
    <text evidence="1">Belongs to the BlaI transcriptional regulatory family.</text>
</comment>
<dbReference type="EMBL" id="VDFM01000002">
    <property type="protein sequence ID" value="MQS51860.1"/>
    <property type="molecule type" value="Genomic_DNA"/>
</dbReference>
<organism evidence="5 6">
    <name type="scientific">Companilactobacillus mishanensis</name>
    <dbReference type="NCBI Taxonomy" id="2486008"/>
    <lineage>
        <taxon>Bacteria</taxon>
        <taxon>Bacillati</taxon>
        <taxon>Bacillota</taxon>
        <taxon>Bacilli</taxon>
        <taxon>Lactobacillales</taxon>
        <taxon>Lactobacillaceae</taxon>
        <taxon>Companilactobacillus</taxon>
    </lineage>
</organism>
<evidence type="ECO:0000256" key="1">
    <source>
        <dbReference type="ARBA" id="ARBA00011046"/>
    </source>
</evidence>
<evidence type="ECO:0000256" key="4">
    <source>
        <dbReference type="ARBA" id="ARBA00023163"/>
    </source>
</evidence>
<sequence>MTKVETMSNAEWNVMRIFWTLGQATGKEAIMYLQRKTDWKEATIKTLIIRLQKKGFLKADEASRPYVYTPLIDESDAIHESVNNLFDSLCCMKKGQAIEDLINNSEISKSDIKDIISLLNKKIISAPEEVECDCLGKETA</sequence>
<evidence type="ECO:0000256" key="3">
    <source>
        <dbReference type="ARBA" id="ARBA00023125"/>
    </source>
</evidence>
<dbReference type="AlphaFoldDB" id="A0A5P0ZFN6"/>
<keyword evidence="4" id="KW-0804">Transcription</keyword>
<dbReference type="GO" id="GO:0003677">
    <property type="term" value="F:DNA binding"/>
    <property type="evidence" value="ECO:0007669"/>
    <property type="project" value="UniProtKB-KW"/>
</dbReference>
<dbReference type="InterPro" id="IPR005650">
    <property type="entry name" value="BlaI_family"/>
</dbReference>
<evidence type="ECO:0000256" key="2">
    <source>
        <dbReference type="ARBA" id="ARBA00023015"/>
    </source>
</evidence>
<dbReference type="OrthoDB" id="1849040at2"/>
<dbReference type="Gene3D" id="1.10.10.10">
    <property type="entry name" value="Winged helix-like DNA-binding domain superfamily/Winged helix DNA-binding domain"/>
    <property type="match status" value="1"/>
</dbReference>
<gene>
    <name evidence="5" type="ORF">FHL02_02375</name>
</gene>
<dbReference type="InterPro" id="IPR036388">
    <property type="entry name" value="WH-like_DNA-bd_sf"/>
</dbReference>
<dbReference type="PIRSF" id="PIRSF019455">
    <property type="entry name" value="CopR_AtkY"/>
    <property type="match status" value="1"/>
</dbReference>
<dbReference type="InterPro" id="IPR036390">
    <property type="entry name" value="WH_DNA-bd_sf"/>
</dbReference>
<dbReference type="NCBIfam" id="TIGR02698">
    <property type="entry name" value="CopY_TcrY"/>
    <property type="match status" value="1"/>
</dbReference>
<comment type="caution">
    <text evidence="5">The sequence shown here is derived from an EMBL/GenBank/DDBJ whole genome shotgun (WGS) entry which is preliminary data.</text>
</comment>
<dbReference type="GO" id="GO:0045892">
    <property type="term" value="P:negative regulation of DNA-templated transcription"/>
    <property type="evidence" value="ECO:0007669"/>
    <property type="project" value="InterPro"/>
</dbReference>
<protein>
    <submittedName>
        <fullName evidence="5">CopY/TcrY family copper transport repressor</fullName>
    </submittedName>
</protein>
<proteinExistence type="inferred from homology"/>
<dbReference type="Proteomes" id="UP000380386">
    <property type="component" value="Unassembled WGS sequence"/>
</dbReference>
<evidence type="ECO:0000313" key="6">
    <source>
        <dbReference type="Proteomes" id="UP000380386"/>
    </source>
</evidence>
<dbReference type="InterPro" id="IPR014071">
    <property type="entry name" value="Cu_transp_CopY/TcrY"/>
</dbReference>
<keyword evidence="3" id="KW-0238">DNA-binding</keyword>